<name>A0A1C0YBF5_9BACL</name>
<feature type="transmembrane region" description="Helical" evidence="8">
    <location>
        <begin position="109"/>
        <end position="128"/>
    </location>
</feature>
<dbReference type="AlphaFoldDB" id="A0A1C0YBF5"/>
<accession>A0A1C0YBF5</accession>
<dbReference type="OrthoDB" id="9796260at2"/>
<dbReference type="STRING" id="33978.A6M13_15240"/>
<dbReference type="InterPro" id="IPR000522">
    <property type="entry name" value="ABC_transptr_permease_BtuC"/>
</dbReference>
<keyword evidence="7 8" id="KW-0472">Membrane</keyword>
<dbReference type="GO" id="GO:0022857">
    <property type="term" value="F:transmembrane transporter activity"/>
    <property type="evidence" value="ECO:0007669"/>
    <property type="project" value="InterPro"/>
</dbReference>
<sequence>MQSSVKRKNLIKILVLVALAMLSIAGFLFYNIQGGFSYAFPKRVIRVLAMIITGVAIAYATVMFQTVTRNRILTPSIIGVDSMYEVVQTVIYFFLGSASIFVVSRYLNFGVSILAMVLFALLLYRFLFRADKYPIYLLLLAGMVIGTLLGSFVTFLQVIIDPVEYLSLQTRLFASFTNVKAELLYIAAAILIVSFIWGAMMMKDLDVMGLGRETAINLGVNYDKRVLQVLILSSILLATSTALVGPITFLGLIVANLAYQYLVTYKHSILILGASLISIIALVGGQFLVLHVFDLNTTISVIINFVGGLYFIYLLLKESRSAG</sequence>
<evidence type="ECO:0000313" key="9">
    <source>
        <dbReference type="EMBL" id="OCS84526.1"/>
    </source>
</evidence>
<evidence type="ECO:0000256" key="7">
    <source>
        <dbReference type="ARBA" id="ARBA00023136"/>
    </source>
</evidence>
<feature type="transmembrane region" description="Helical" evidence="8">
    <location>
        <begin position="183"/>
        <end position="202"/>
    </location>
</feature>
<evidence type="ECO:0000256" key="3">
    <source>
        <dbReference type="ARBA" id="ARBA00022448"/>
    </source>
</evidence>
<dbReference type="CDD" id="cd06550">
    <property type="entry name" value="TM_ABC_iron-siderophores_like"/>
    <property type="match status" value="1"/>
</dbReference>
<dbReference type="InterPro" id="IPR037294">
    <property type="entry name" value="ABC_BtuC-like"/>
</dbReference>
<evidence type="ECO:0000256" key="4">
    <source>
        <dbReference type="ARBA" id="ARBA00022475"/>
    </source>
</evidence>
<dbReference type="Pfam" id="PF01032">
    <property type="entry name" value="FecCD"/>
    <property type="match status" value="1"/>
</dbReference>
<dbReference type="Proteomes" id="UP000093199">
    <property type="component" value="Unassembled WGS sequence"/>
</dbReference>
<proteinExistence type="inferred from homology"/>
<evidence type="ECO:0000256" key="2">
    <source>
        <dbReference type="ARBA" id="ARBA00007935"/>
    </source>
</evidence>
<feature type="transmembrane region" description="Helical" evidence="8">
    <location>
        <begin position="12"/>
        <end position="32"/>
    </location>
</feature>
<evidence type="ECO:0000256" key="8">
    <source>
        <dbReference type="SAM" id="Phobius"/>
    </source>
</evidence>
<feature type="transmembrane region" description="Helical" evidence="8">
    <location>
        <begin position="229"/>
        <end position="257"/>
    </location>
</feature>
<gene>
    <name evidence="9" type="ORF">A6M13_15240</name>
</gene>
<protein>
    <submittedName>
        <fullName evidence="9">Iron ABC transporter permease</fullName>
    </submittedName>
</protein>
<reference evidence="9 10" key="1">
    <citation type="submission" date="2016-07" db="EMBL/GenBank/DDBJ databases">
        <title>Caryophanon tenue genome sequencing.</title>
        <authorList>
            <person name="Verma A."/>
            <person name="Pal Y."/>
            <person name="Krishnamurthi S."/>
        </authorList>
    </citation>
    <scope>NUCLEOTIDE SEQUENCE [LARGE SCALE GENOMIC DNA]</scope>
    <source>
        <strain evidence="9 10">DSM 14152</strain>
    </source>
</reference>
<keyword evidence="5 8" id="KW-0812">Transmembrane</keyword>
<keyword evidence="3" id="KW-0813">Transport</keyword>
<feature type="transmembrane region" description="Helical" evidence="8">
    <location>
        <begin position="135"/>
        <end position="160"/>
    </location>
</feature>
<dbReference type="GO" id="GO:0005886">
    <property type="term" value="C:plasma membrane"/>
    <property type="evidence" value="ECO:0007669"/>
    <property type="project" value="UniProtKB-SubCell"/>
</dbReference>
<dbReference type="Gene3D" id="1.10.3470.10">
    <property type="entry name" value="ABC transporter involved in vitamin B12 uptake, BtuC"/>
    <property type="match status" value="1"/>
</dbReference>
<keyword evidence="4" id="KW-1003">Cell membrane</keyword>
<comment type="caution">
    <text evidence="9">The sequence shown here is derived from an EMBL/GenBank/DDBJ whole genome shotgun (WGS) entry which is preliminary data.</text>
</comment>
<feature type="transmembrane region" description="Helical" evidence="8">
    <location>
        <begin position="269"/>
        <end position="290"/>
    </location>
</feature>
<evidence type="ECO:0000256" key="6">
    <source>
        <dbReference type="ARBA" id="ARBA00022989"/>
    </source>
</evidence>
<feature type="transmembrane region" description="Helical" evidence="8">
    <location>
        <begin position="44"/>
        <end position="62"/>
    </location>
</feature>
<evidence type="ECO:0000256" key="5">
    <source>
        <dbReference type="ARBA" id="ARBA00022692"/>
    </source>
</evidence>
<evidence type="ECO:0000256" key="1">
    <source>
        <dbReference type="ARBA" id="ARBA00004651"/>
    </source>
</evidence>
<dbReference type="GO" id="GO:0033214">
    <property type="term" value="P:siderophore-iron import into cell"/>
    <property type="evidence" value="ECO:0007669"/>
    <property type="project" value="TreeGrafter"/>
</dbReference>
<feature type="transmembrane region" description="Helical" evidence="8">
    <location>
        <begin position="297"/>
        <end position="316"/>
    </location>
</feature>
<dbReference type="SUPFAM" id="SSF81345">
    <property type="entry name" value="ABC transporter involved in vitamin B12 uptake, BtuC"/>
    <property type="match status" value="1"/>
</dbReference>
<dbReference type="PANTHER" id="PTHR30472">
    <property type="entry name" value="FERRIC ENTEROBACTIN TRANSPORT SYSTEM PERMEASE PROTEIN"/>
    <property type="match status" value="1"/>
</dbReference>
<dbReference type="PANTHER" id="PTHR30472:SF19">
    <property type="entry name" value="PETROBACTIN IMPORT SYSTEM PERMEASE PROTEIN YCLO"/>
    <property type="match status" value="1"/>
</dbReference>
<evidence type="ECO:0000313" key="10">
    <source>
        <dbReference type="Proteomes" id="UP000093199"/>
    </source>
</evidence>
<comment type="similarity">
    <text evidence="2">Belongs to the binding-protein-dependent transport system permease family. FecCD subfamily.</text>
</comment>
<keyword evidence="6 8" id="KW-1133">Transmembrane helix</keyword>
<feature type="transmembrane region" description="Helical" evidence="8">
    <location>
        <begin position="83"/>
        <end position="103"/>
    </location>
</feature>
<comment type="subcellular location">
    <subcellularLocation>
        <location evidence="1">Cell membrane</location>
        <topology evidence="1">Multi-pass membrane protein</topology>
    </subcellularLocation>
</comment>
<organism evidence="9 10">
    <name type="scientific">Caryophanon tenue</name>
    <dbReference type="NCBI Taxonomy" id="33978"/>
    <lineage>
        <taxon>Bacteria</taxon>
        <taxon>Bacillati</taxon>
        <taxon>Bacillota</taxon>
        <taxon>Bacilli</taxon>
        <taxon>Bacillales</taxon>
        <taxon>Caryophanaceae</taxon>
        <taxon>Caryophanon</taxon>
    </lineage>
</organism>
<keyword evidence="10" id="KW-1185">Reference proteome</keyword>
<dbReference type="EMBL" id="MASJ01000024">
    <property type="protein sequence ID" value="OCS84526.1"/>
    <property type="molecule type" value="Genomic_DNA"/>
</dbReference>